<dbReference type="Proteomes" id="UP000275232">
    <property type="component" value="Unassembled WGS sequence"/>
</dbReference>
<evidence type="ECO:0000256" key="1">
    <source>
        <dbReference type="ARBA" id="ARBA00005495"/>
    </source>
</evidence>
<dbReference type="PANTHER" id="PTHR33337:SF40">
    <property type="entry name" value="CENP-V_GFA DOMAIN-CONTAINING PROTEIN-RELATED"/>
    <property type="match status" value="1"/>
</dbReference>
<organism evidence="6 7">
    <name type="scientific">Aurantiacibacter spongiae</name>
    <dbReference type="NCBI Taxonomy" id="2488860"/>
    <lineage>
        <taxon>Bacteria</taxon>
        <taxon>Pseudomonadati</taxon>
        <taxon>Pseudomonadota</taxon>
        <taxon>Alphaproteobacteria</taxon>
        <taxon>Sphingomonadales</taxon>
        <taxon>Erythrobacteraceae</taxon>
        <taxon>Aurantiacibacter</taxon>
    </lineage>
</organism>
<comment type="caution">
    <text evidence="6">The sequence shown here is derived from an EMBL/GenBank/DDBJ whole genome shotgun (WGS) entry which is preliminary data.</text>
</comment>
<dbReference type="OrthoDB" id="7186766at2"/>
<dbReference type="GO" id="GO:0016846">
    <property type="term" value="F:carbon-sulfur lyase activity"/>
    <property type="evidence" value="ECO:0007669"/>
    <property type="project" value="InterPro"/>
</dbReference>
<comment type="similarity">
    <text evidence="1">Belongs to the Gfa family.</text>
</comment>
<evidence type="ECO:0000313" key="6">
    <source>
        <dbReference type="EMBL" id="RPF70614.1"/>
    </source>
</evidence>
<keyword evidence="3" id="KW-0862">Zinc</keyword>
<dbReference type="InterPro" id="IPR011057">
    <property type="entry name" value="Mss4-like_sf"/>
</dbReference>
<feature type="domain" description="CENP-V/GFA" evidence="5">
    <location>
        <begin position="1"/>
        <end position="112"/>
    </location>
</feature>
<dbReference type="InterPro" id="IPR006913">
    <property type="entry name" value="CENP-V/GFA"/>
</dbReference>
<dbReference type="GO" id="GO:0046872">
    <property type="term" value="F:metal ion binding"/>
    <property type="evidence" value="ECO:0007669"/>
    <property type="project" value="UniProtKB-KW"/>
</dbReference>
<dbReference type="PROSITE" id="PS51891">
    <property type="entry name" value="CENP_V_GFA"/>
    <property type="match status" value="1"/>
</dbReference>
<dbReference type="AlphaFoldDB" id="A0A3N5CNU2"/>
<keyword evidence="7" id="KW-1185">Reference proteome</keyword>
<dbReference type="Gene3D" id="3.90.1590.10">
    <property type="entry name" value="glutathione-dependent formaldehyde- activating enzyme (gfa)"/>
    <property type="match status" value="1"/>
</dbReference>
<dbReference type="EMBL" id="RPFZ01000001">
    <property type="protein sequence ID" value="RPF70614.1"/>
    <property type="molecule type" value="Genomic_DNA"/>
</dbReference>
<proteinExistence type="inferred from homology"/>
<evidence type="ECO:0000256" key="4">
    <source>
        <dbReference type="ARBA" id="ARBA00023239"/>
    </source>
</evidence>
<evidence type="ECO:0000313" key="7">
    <source>
        <dbReference type="Proteomes" id="UP000275232"/>
    </source>
</evidence>
<keyword evidence="4" id="KW-0456">Lyase</keyword>
<dbReference type="RefSeq" id="WP_123878265.1">
    <property type="nucleotide sequence ID" value="NZ_RPFZ01000001.1"/>
</dbReference>
<sequence>MEARCQCGGLSATIADDARAMTVLCHCLDCQRLSGSAFGVMAYYPREAVVLRGPSREYTRTTDDGNGFASGFCPHCGSTVYAFPGKYPDMIGISLGALADPAFPRPARSVYERSRHDWVHLPADMPRHPMGRET</sequence>
<keyword evidence="2" id="KW-0479">Metal-binding</keyword>
<dbReference type="PANTHER" id="PTHR33337">
    <property type="entry name" value="GFA DOMAIN-CONTAINING PROTEIN"/>
    <property type="match status" value="1"/>
</dbReference>
<reference evidence="6 7" key="1">
    <citation type="submission" date="2018-11" db="EMBL/GenBank/DDBJ databases">
        <title>Erythrobacter spongiae sp. nov., isolated from a marine sponge.</title>
        <authorList>
            <person name="Zhuang L."/>
            <person name="Luo L."/>
        </authorList>
    </citation>
    <scope>NUCLEOTIDE SEQUENCE [LARGE SCALE GENOMIC DNA]</scope>
    <source>
        <strain evidence="6 7">HN-E23</strain>
    </source>
</reference>
<evidence type="ECO:0000256" key="3">
    <source>
        <dbReference type="ARBA" id="ARBA00022833"/>
    </source>
</evidence>
<name>A0A3N5CNU2_9SPHN</name>
<protein>
    <submittedName>
        <fullName evidence="6">Aldehyde-activating protein</fullName>
    </submittedName>
</protein>
<gene>
    <name evidence="6" type="ORF">EG799_02465</name>
</gene>
<dbReference type="SUPFAM" id="SSF51316">
    <property type="entry name" value="Mss4-like"/>
    <property type="match status" value="1"/>
</dbReference>
<dbReference type="Pfam" id="PF04828">
    <property type="entry name" value="GFA"/>
    <property type="match status" value="1"/>
</dbReference>
<evidence type="ECO:0000259" key="5">
    <source>
        <dbReference type="PROSITE" id="PS51891"/>
    </source>
</evidence>
<evidence type="ECO:0000256" key="2">
    <source>
        <dbReference type="ARBA" id="ARBA00022723"/>
    </source>
</evidence>
<accession>A0A3N5CNU2</accession>